<feature type="compositionally biased region" description="Low complexity" evidence="1">
    <location>
        <begin position="22"/>
        <end position="31"/>
    </location>
</feature>
<feature type="transmembrane region" description="Helical" evidence="2">
    <location>
        <begin position="80"/>
        <end position="103"/>
    </location>
</feature>
<evidence type="ECO:0000313" key="4">
    <source>
        <dbReference type="Proteomes" id="UP000269591"/>
    </source>
</evidence>
<dbReference type="Proteomes" id="UP000269591">
    <property type="component" value="Unassembled WGS sequence"/>
</dbReference>
<keyword evidence="2" id="KW-0812">Transmembrane</keyword>
<keyword evidence="4" id="KW-1185">Reference proteome</keyword>
<gene>
    <name evidence="3" type="ORF">DMP06_05930</name>
</gene>
<dbReference type="RefSeq" id="WP_123208824.1">
    <property type="nucleotide sequence ID" value="NZ_JBHTHO010000022.1"/>
</dbReference>
<evidence type="ECO:0000313" key="3">
    <source>
        <dbReference type="EMBL" id="RNL40274.1"/>
    </source>
</evidence>
<comment type="caution">
    <text evidence="3">The sequence shown here is derived from an EMBL/GenBank/DDBJ whole genome shotgun (WGS) entry which is preliminary data.</text>
</comment>
<evidence type="ECO:0000256" key="1">
    <source>
        <dbReference type="SAM" id="MobiDB-lite"/>
    </source>
</evidence>
<name>A0A3N0B0C4_9ACTN</name>
<evidence type="ECO:0000256" key="2">
    <source>
        <dbReference type="SAM" id="Phobius"/>
    </source>
</evidence>
<feature type="region of interest" description="Disordered" evidence="1">
    <location>
        <begin position="1"/>
        <end position="53"/>
    </location>
</feature>
<reference evidence="4" key="1">
    <citation type="submission" date="2018-05" db="EMBL/GenBank/DDBJ databases">
        <title>Genome Sequencing of selected type strains of the family Eggerthellaceae.</title>
        <authorList>
            <person name="Danylec N."/>
            <person name="Stoll D.A."/>
            <person name="Doetsch A."/>
            <person name="Huch M."/>
        </authorList>
    </citation>
    <scope>NUCLEOTIDE SEQUENCE [LARGE SCALE GENOMIC DNA]</scope>
    <source>
        <strain evidence="4">DSM 24851</strain>
    </source>
</reference>
<dbReference type="EMBL" id="QIBX01000008">
    <property type="protein sequence ID" value="RNL40274.1"/>
    <property type="molecule type" value="Genomic_DNA"/>
</dbReference>
<feature type="region of interest" description="Disordered" evidence="1">
    <location>
        <begin position="115"/>
        <end position="146"/>
    </location>
</feature>
<keyword evidence="2" id="KW-1133">Transmembrane helix</keyword>
<accession>A0A3N0B0C4</accession>
<proteinExistence type="predicted"/>
<protein>
    <submittedName>
        <fullName evidence="3">Uncharacterized protein</fullName>
    </submittedName>
</protein>
<sequence>MADAENKQRGGTTGESLTDSLAEAGAAAPAFGAGGASMSEAPLPPAPPGPARDYRDLAQEAANVRAQQAARAHAARRRRIAALGIAVAGVVLVIAGAAATLLLSHVPFGDQEAADGMAATDSSASSDGASTQEPSESGDSADSSEGSVSAVEAVVAADQISAAFSALASDEGGAFTSFVSEFMEDYDQGINTEVSYTLSDLGIQPEELATQLLSGFSCTAANVDVQGQTAWVSVEVTSKSLADQANEFAQAVESGATDAQDEEAYKAFLKQAYLESFDSVSPRSHSLLVTVARTDDGWTVTDDTMEYILGSVWYTSA</sequence>
<dbReference type="AlphaFoldDB" id="A0A3N0B0C4"/>
<organism evidence="3 4">
    <name type="scientific">Slackia equolifaciens</name>
    <dbReference type="NCBI Taxonomy" id="498718"/>
    <lineage>
        <taxon>Bacteria</taxon>
        <taxon>Bacillati</taxon>
        <taxon>Actinomycetota</taxon>
        <taxon>Coriobacteriia</taxon>
        <taxon>Eggerthellales</taxon>
        <taxon>Eggerthellaceae</taxon>
        <taxon>Slackia</taxon>
    </lineage>
</organism>
<dbReference type="OrthoDB" id="9938435at2"/>
<keyword evidence="2" id="KW-0472">Membrane</keyword>